<name>A0A495JK85_9ACTN</name>
<dbReference type="AlphaFoldDB" id="A0A495JK85"/>
<sequence>MNQRRIPRKRTYLLCAPEYFSVQYVINPWMDPTAPVDVELAVKQWDRLRETLLGLGHTVHVLHPEPGLPDMVFAANGAFVVDGTVYGARFRYEQRTAEAAAHRAFYEAQGWRYVAPTVTNEGEGDFAYLPDAHGGTILAGYGFRTEVSAHAEAQETLGRPVVSLRLVDPRFYHLDTALAALDDRNIAYYPGAFSPASQQVLAQLFPDAVLADEVDALAFGLNLVGDGRHVVLNSEASGLASRVAAAGYVPVPVELGELKKGGGSVKCCIAELRH</sequence>
<proteinExistence type="predicted"/>
<comment type="caution">
    <text evidence="1">The sequence shown here is derived from an EMBL/GenBank/DDBJ whole genome shotgun (WGS) entry which is preliminary data.</text>
</comment>
<organism evidence="1 2">
    <name type="scientific">Micromonospora pisi</name>
    <dbReference type="NCBI Taxonomy" id="589240"/>
    <lineage>
        <taxon>Bacteria</taxon>
        <taxon>Bacillati</taxon>
        <taxon>Actinomycetota</taxon>
        <taxon>Actinomycetes</taxon>
        <taxon>Micromonosporales</taxon>
        <taxon>Micromonosporaceae</taxon>
        <taxon>Micromonospora</taxon>
    </lineage>
</organism>
<protein>
    <submittedName>
        <fullName evidence="1">N-dimethylarginine dimethylaminohydrolase</fullName>
    </submittedName>
</protein>
<dbReference type="NCBIfam" id="NF045659">
    <property type="entry name" value="DiMArgaseDdahMtb"/>
    <property type="match status" value="1"/>
</dbReference>
<dbReference type="Gene3D" id="3.75.10.10">
    <property type="entry name" value="L-arginine/glycine Amidinotransferase, Chain A"/>
    <property type="match status" value="1"/>
</dbReference>
<evidence type="ECO:0000313" key="1">
    <source>
        <dbReference type="EMBL" id="RKR89347.1"/>
    </source>
</evidence>
<reference evidence="1 2" key="1">
    <citation type="submission" date="2018-10" db="EMBL/GenBank/DDBJ databases">
        <title>Sequencing the genomes of 1000 actinobacteria strains.</title>
        <authorList>
            <person name="Klenk H.-P."/>
        </authorList>
    </citation>
    <scope>NUCLEOTIDE SEQUENCE [LARGE SCALE GENOMIC DNA]</scope>
    <source>
        <strain evidence="1 2">DSM 45175</strain>
    </source>
</reference>
<dbReference type="Proteomes" id="UP000277671">
    <property type="component" value="Unassembled WGS sequence"/>
</dbReference>
<evidence type="ECO:0000313" key="2">
    <source>
        <dbReference type="Proteomes" id="UP000277671"/>
    </source>
</evidence>
<dbReference type="SUPFAM" id="SSF55909">
    <property type="entry name" value="Pentein"/>
    <property type="match status" value="1"/>
</dbReference>
<keyword evidence="2" id="KW-1185">Reference proteome</keyword>
<keyword evidence="1" id="KW-0378">Hydrolase</keyword>
<accession>A0A495JK85</accession>
<gene>
    <name evidence="1" type="ORF">BDK92_3691</name>
</gene>
<dbReference type="GO" id="GO:0016787">
    <property type="term" value="F:hydrolase activity"/>
    <property type="evidence" value="ECO:0007669"/>
    <property type="project" value="UniProtKB-KW"/>
</dbReference>
<dbReference type="EMBL" id="RBKT01000001">
    <property type="protein sequence ID" value="RKR89347.1"/>
    <property type="molecule type" value="Genomic_DNA"/>
</dbReference>